<keyword evidence="2" id="KW-1185">Reference proteome</keyword>
<name>A0ACB6Z6Z1_THEGA</name>
<accession>A0ACB6Z6Z1</accession>
<reference evidence="1" key="2">
    <citation type="journal article" date="2020" name="Nat. Commun.">
        <title>Large-scale genome sequencing of mycorrhizal fungi provides insights into the early evolution of symbiotic traits.</title>
        <authorList>
            <person name="Miyauchi S."/>
            <person name="Kiss E."/>
            <person name="Kuo A."/>
            <person name="Drula E."/>
            <person name="Kohler A."/>
            <person name="Sanchez-Garcia M."/>
            <person name="Morin E."/>
            <person name="Andreopoulos B."/>
            <person name="Barry K.W."/>
            <person name="Bonito G."/>
            <person name="Buee M."/>
            <person name="Carver A."/>
            <person name="Chen C."/>
            <person name="Cichocki N."/>
            <person name="Clum A."/>
            <person name="Culley D."/>
            <person name="Crous P.W."/>
            <person name="Fauchery L."/>
            <person name="Girlanda M."/>
            <person name="Hayes R.D."/>
            <person name="Keri Z."/>
            <person name="LaButti K."/>
            <person name="Lipzen A."/>
            <person name="Lombard V."/>
            <person name="Magnuson J."/>
            <person name="Maillard F."/>
            <person name="Murat C."/>
            <person name="Nolan M."/>
            <person name="Ohm R.A."/>
            <person name="Pangilinan J."/>
            <person name="Pereira M.F."/>
            <person name="Perotto S."/>
            <person name="Peter M."/>
            <person name="Pfister S."/>
            <person name="Riley R."/>
            <person name="Sitrit Y."/>
            <person name="Stielow J.B."/>
            <person name="Szollosi G."/>
            <person name="Zifcakova L."/>
            <person name="Stursova M."/>
            <person name="Spatafora J.W."/>
            <person name="Tedersoo L."/>
            <person name="Vaario L.M."/>
            <person name="Yamada A."/>
            <person name="Yan M."/>
            <person name="Wang P."/>
            <person name="Xu J."/>
            <person name="Bruns T."/>
            <person name="Baldrian P."/>
            <person name="Vilgalys R."/>
            <person name="Dunand C."/>
            <person name="Henrissat B."/>
            <person name="Grigoriev I.V."/>
            <person name="Hibbett D."/>
            <person name="Nagy L.G."/>
            <person name="Martin F.M."/>
        </authorList>
    </citation>
    <scope>NUCLEOTIDE SEQUENCE</scope>
    <source>
        <strain evidence="1">P2</strain>
    </source>
</reference>
<protein>
    <submittedName>
        <fullName evidence="1">Uncharacterized protein</fullName>
    </submittedName>
</protein>
<gene>
    <name evidence="1" type="ORF">BDM02DRAFT_3173166</name>
</gene>
<evidence type="ECO:0000313" key="2">
    <source>
        <dbReference type="Proteomes" id="UP000886501"/>
    </source>
</evidence>
<dbReference type="EMBL" id="MU118091">
    <property type="protein sequence ID" value="KAF9645411.1"/>
    <property type="molecule type" value="Genomic_DNA"/>
</dbReference>
<comment type="caution">
    <text evidence="1">The sequence shown here is derived from an EMBL/GenBank/DDBJ whole genome shotgun (WGS) entry which is preliminary data.</text>
</comment>
<reference evidence="1" key="1">
    <citation type="submission" date="2019-10" db="EMBL/GenBank/DDBJ databases">
        <authorList>
            <consortium name="DOE Joint Genome Institute"/>
            <person name="Kuo A."/>
            <person name="Miyauchi S."/>
            <person name="Kiss E."/>
            <person name="Drula E."/>
            <person name="Kohler A."/>
            <person name="Sanchez-Garcia M."/>
            <person name="Andreopoulos B."/>
            <person name="Barry K.W."/>
            <person name="Bonito G."/>
            <person name="Buee M."/>
            <person name="Carver A."/>
            <person name="Chen C."/>
            <person name="Cichocki N."/>
            <person name="Clum A."/>
            <person name="Culley D."/>
            <person name="Crous P.W."/>
            <person name="Fauchery L."/>
            <person name="Girlanda M."/>
            <person name="Hayes R."/>
            <person name="Keri Z."/>
            <person name="Labutti K."/>
            <person name="Lipzen A."/>
            <person name="Lombard V."/>
            <person name="Magnuson J."/>
            <person name="Maillard F."/>
            <person name="Morin E."/>
            <person name="Murat C."/>
            <person name="Nolan M."/>
            <person name="Ohm R."/>
            <person name="Pangilinan J."/>
            <person name="Pereira M."/>
            <person name="Perotto S."/>
            <person name="Peter M."/>
            <person name="Riley R."/>
            <person name="Sitrit Y."/>
            <person name="Stielow B."/>
            <person name="Szollosi G."/>
            <person name="Zifcakova L."/>
            <person name="Stursova M."/>
            <person name="Spatafora J.W."/>
            <person name="Tedersoo L."/>
            <person name="Vaario L.-M."/>
            <person name="Yamada A."/>
            <person name="Yan M."/>
            <person name="Wang P."/>
            <person name="Xu J."/>
            <person name="Bruns T."/>
            <person name="Baldrian P."/>
            <person name="Vilgalys R."/>
            <person name="Henrissat B."/>
            <person name="Grigoriev I.V."/>
            <person name="Hibbett D."/>
            <person name="Nagy L.G."/>
            <person name="Martin F.M."/>
        </authorList>
    </citation>
    <scope>NUCLEOTIDE SEQUENCE</scope>
    <source>
        <strain evidence="1">P2</strain>
    </source>
</reference>
<organism evidence="1 2">
    <name type="scientific">Thelephora ganbajun</name>
    <name type="common">Ganba fungus</name>
    <dbReference type="NCBI Taxonomy" id="370292"/>
    <lineage>
        <taxon>Eukaryota</taxon>
        <taxon>Fungi</taxon>
        <taxon>Dikarya</taxon>
        <taxon>Basidiomycota</taxon>
        <taxon>Agaricomycotina</taxon>
        <taxon>Agaricomycetes</taxon>
        <taxon>Thelephorales</taxon>
        <taxon>Thelephoraceae</taxon>
        <taxon>Thelephora</taxon>
    </lineage>
</organism>
<evidence type="ECO:0000313" key="1">
    <source>
        <dbReference type="EMBL" id="KAF9645411.1"/>
    </source>
</evidence>
<proteinExistence type="predicted"/>
<sequence>MAMGRHDATDIVRLTTSRGVPANKTCLKRSFGLKKSRPTEESDYYAPGMVIYEVLSGQTPFTQYSSLAAVRRILNSEGPGRPQGKEGELFSDAL</sequence>
<dbReference type="Proteomes" id="UP000886501">
    <property type="component" value="Unassembled WGS sequence"/>
</dbReference>